<keyword evidence="4 10" id="KW-0337">GPI-anchor biosynthesis</keyword>
<dbReference type="AlphaFoldDB" id="A0A5B0MV83"/>
<dbReference type="Pfam" id="PF08320">
    <property type="entry name" value="PIG-X"/>
    <property type="match status" value="1"/>
</dbReference>
<dbReference type="EMBL" id="VSWC01000132">
    <property type="protein sequence ID" value="KAA1079789.1"/>
    <property type="molecule type" value="Genomic_DNA"/>
</dbReference>
<evidence type="ECO:0000256" key="4">
    <source>
        <dbReference type="ARBA" id="ARBA00022502"/>
    </source>
</evidence>
<comment type="subcellular location">
    <subcellularLocation>
        <location evidence="1 10">Endoplasmic reticulum membrane</location>
        <topology evidence="1 10">Single-pass membrane protein</topology>
    </subcellularLocation>
</comment>
<keyword evidence="5 10" id="KW-0812">Transmembrane</keyword>
<comment type="similarity">
    <text evidence="3 10">Belongs to the PIGX family.</text>
</comment>
<evidence type="ECO:0000313" key="12">
    <source>
        <dbReference type="Proteomes" id="UP000324748"/>
    </source>
</evidence>
<keyword evidence="12" id="KW-1185">Reference proteome</keyword>
<proteinExistence type="inferred from homology"/>
<name>A0A5B0MV83_PUCGR</name>
<keyword evidence="6 10" id="KW-0256">Endoplasmic reticulum</keyword>
<accession>A0A5B0MV83</accession>
<dbReference type="PANTHER" id="PTHR28650">
    <property type="entry name" value="PHOSPHATIDYLINOSITOL-GLYCAN BIOSYNTHESIS CLASS X PROTEIN"/>
    <property type="match status" value="1"/>
</dbReference>
<evidence type="ECO:0000256" key="9">
    <source>
        <dbReference type="ARBA" id="ARBA00023180"/>
    </source>
</evidence>
<feature type="transmembrane region" description="Helical" evidence="10">
    <location>
        <begin position="216"/>
        <end position="239"/>
    </location>
</feature>
<evidence type="ECO:0000256" key="6">
    <source>
        <dbReference type="ARBA" id="ARBA00022824"/>
    </source>
</evidence>
<comment type="function">
    <text evidence="10">Required for proper folding and/or the stability of a subset of proteins in the endoplasmic reticulum. Component of glycosylphosphatidylinositol-mannosyltransferase 1 which transfers the first of the 4 mannoses in the GPI-anchor precursors during GPI-anchor biosynthesis. Probably acts by stabilizing the mannosyltransferase GPI14.</text>
</comment>
<organism evidence="11 12">
    <name type="scientific">Puccinia graminis f. sp. tritici</name>
    <dbReference type="NCBI Taxonomy" id="56615"/>
    <lineage>
        <taxon>Eukaryota</taxon>
        <taxon>Fungi</taxon>
        <taxon>Dikarya</taxon>
        <taxon>Basidiomycota</taxon>
        <taxon>Pucciniomycotina</taxon>
        <taxon>Pucciniomycetes</taxon>
        <taxon>Pucciniales</taxon>
        <taxon>Pucciniaceae</taxon>
        <taxon>Puccinia</taxon>
    </lineage>
</organism>
<evidence type="ECO:0000256" key="10">
    <source>
        <dbReference type="RuleBase" id="RU366056"/>
    </source>
</evidence>
<keyword evidence="7 10" id="KW-1133">Transmembrane helix</keyword>
<dbReference type="InterPro" id="IPR040039">
    <property type="entry name" value="PIGX"/>
</dbReference>
<dbReference type="Proteomes" id="UP000324748">
    <property type="component" value="Unassembled WGS sequence"/>
</dbReference>
<dbReference type="UniPathway" id="UPA00196"/>
<dbReference type="PANTHER" id="PTHR28650:SF1">
    <property type="entry name" value="PHOSPHATIDYLINOSITOL-GLYCAN BIOSYNTHESIS CLASS X PROTEIN"/>
    <property type="match status" value="1"/>
</dbReference>
<evidence type="ECO:0000256" key="5">
    <source>
        <dbReference type="ARBA" id="ARBA00022692"/>
    </source>
</evidence>
<dbReference type="OrthoDB" id="5546453at2759"/>
<evidence type="ECO:0000256" key="1">
    <source>
        <dbReference type="ARBA" id="ARBA00004389"/>
    </source>
</evidence>
<reference evidence="11 12" key="1">
    <citation type="submission" date="2019-05" db="EMBL/GenBank/DDBJ databases">
        <title>Emergence of the Ug99 lineage of the wheat stem rust pathogen through somatic hybridization.</title>
        <authorList>
            <person name="Li F."/>
            <person name="Upadhyaya N.M."/>
            <person name="Sperschneider J."/>
            <person name="Matny O."/>
            <person name="Nguyen-Phuc H."/>
            <person name="Mago R."/>
            <person name="Raley C."/>
            <person name="Miller M.E."/>
            <person name="Silverstein K.A.T."/>
            <person name="Henningsen E."/>
            <person name="Hirsch C.D."/>
            <person name="Visser B."/>
            <person name="Pretorius Z.A."/>
            <person name="Steffenson B.J."/>
            <person name="Schwessinger B."/>
            <person name="Dodds P.N."/>
            <person name="Figueroa M."/>
        </authorList>
    </citation>
    <scope>NUCLEOTIDE SEQUENCE [LARGE SCALE GENOMIC DNA]</scope>
    <source>
        <strain evidence="11">21-0</strain>
    </source>
</reference>
<gene>
    <name evidence="11" type="ORF">PGT21_024194</name>
</gene>
<evidence type="ECO:0000256" key="7">
    <source>
        <dbReference type="ARBA" id="ARBA00022989"/>
    </source>
</evidence>
<dbReference type="InterPro" id="IPR013233">
    <property type="entry name" value="PIG-X/PBN1"/>
</dbReference>
<evidence type="ECO:0000256" key="3">
    <source>
        <dbReference type="ARBA" id="ARBA00010345"/>
    </source>
</evidence>
<keyword evidence="9" id="KW-0325">Glycoprotein</keyword>
<sequence length="247" mass="27294">MVGLTTELSERVYGFHPSLRTTVTLSSDEVEGLKECAVGLVFAGLPGTVIVDRYQLRELYEEGRLSEPRVVPKKDGLLDLLVWTDPDLEGPASRPDPPGLGGLMVPLPLPFTGSLSIIVPLHLRYLPPILDPKTDRRPVREVLIQPPSLVKWCNQSTPVASETSLPAITSDEIRLLNEFFSSPFQPLQGLPTLDAHLHPSSPIRLSVPVGVQHDEWPVLIISTAAVWLAFAWICSCLYYKKHLPSKN</sequence>
<keyword evidence="8 10" id="KW-0472">Membrane</keyword>
<comment type="caution">
    <text evidence="11">The sequence shown here is derived from an EMBL/GenBank/DDBJ whole genome shotgun (WGS) entry which is preliminary data.</text>
</comment>
<dbReference type="GO" id="GO:0006506">
    <property type="term" value="P:GPI anchor biosynthetic process"/>
    <property type="evidence" value="ECO:0007669"/>
    <property type="project" value="UniProtKB-UniPathway"/>
</dbReference>
<protein>
    <recommendedName>
        <fullName evidence="10">Protein PBN1</fullName>
    </recommendedName>
</protein>
<evidence type="ECO:0000256" key="2">
    <source>
        <dbReference type="ARBA" id="ARBA00004687"/>
    </source>
</evidence>
<evidence type="ECO:0000313" key="11">
    <source>
        <dbReference type="EMBL" id="KAA1079789.1"/>
    </source>
</evidence>
<comment type="pathway">
    <text evidence="2 10">Glycolipid biosynthesis; glycosylphosphatidylinositol-anchor biosynthesis.</text>
</comment>
<dbReference type="GO" id="GO:0005789">
    <property type="term" value="C:endoplasmic reticulum membrane"/>
    <property type="evidence" value="ECO:0007669"/>
    <property type="project" value="UniProtKB-SubCell"/>
</dbReference>
<dbReference type="SMART" id="SM00780">
    <property type="entry name" value="PIG-X"/>
    <property type="match status" value="1"/>
</dbReference>
<evidence type="ECO:0000256" key="8">
    <source>
        <dbReference type="ARBA" id="ARBA00023136"/>
    </source>
</evidence>